<feature type="compositionally biased region" description="Basic residues" evidence="1">
    <location>
        <begin position="151"/>
        <end position="187"/>
    </location>
</feature>
<keyword evidence="2" id="KW-0378">Hydrolase</keyword>
<gene>
    <name evidence="2" type="ORF">AVDCRST_MAG06-2808</name>
</gene>
<organism evidence="2">
    <name type="scientific">uncultured Nocardioides sp</name>
    <dbReference type="NCBI Taxonomy" id="198441"/>
    <lineage>
        <taxon>Bacteria</taxon>
        <taxon>Bacillati</taxon>
        <taxon>Actinomycetota</taxon>
        <taxon>Actinomycetes</taxon>
        <taxon>Propionibacteriales</taxon>
        <taxon>Nocardioidaceae</taxon>
        <taxon>Nocardioides</taxon>
        <taxon>environmental samples</taxon>
    </lineage>
</organism>
<feature type="compositionally biased region" description="Low complexity" evidence="1">
    <location>
        <begin position="263"/>
        <end position="277"/>
    </location>
</feature>
<dbReference type="AlphaFoldDB" id="A0A6J4PHJ4"/>
<feature type="compositionally biased region" description="Basic residues" evidence="1">
    <location>
        <begin position="81"/>
        <end position="100"/>
    </location>
</feature>
<feature type="compositionally biased region" description="Basic residues" evidence="1">
    <location>
        <begin position="235"/>
        <end position="262"/>
    </location>
</feature>
<evidence type="ECO:0000313" key="2">
    <source>
        <dbReference type="EMBL" id="CAA9410270.1"/>
    </source>
</evidence>
<dbReference type="EMBL" id="CADCUP010000186">
    <property type="protein sequence ID" value="CAA9410270.1"/>
    <property type="molecule type" value="Genomic_DNA"/>
</dbReference>
<feature type="compositionally biased region" description="Basic residues" evidence="1">
    <location>
        <begin position="206"/>
        <end position="224"/>
    </location>
</feature>
<feature type="compositionally biased region" description="Low complexity" evidence="1">
    <location>
        <begin position="116"/>
        <end position="138"/>
    </location>
</feature>
<proteinExistence type="predicted"/>
<sequence>VRLHRGGPARVGGALRVARRERHRDRQRPGAGGRRHPQLGARRVGRDRRPAPARCRSGGRGGQHPQPLRPHLRQRGLPGGVRRHRDPRARERRRGHRGVRRAGPGLLPRRPRRPAPRGGARHAAGPGRPHLLLRGLPRPRGPGRGAGPPRPRSHRRRPRGARPRRRRRARRRPGRGVRRAGVRHRLLPARLAAQHGRRARADDRRQHRGARARGPRRPRVRRGAAQRPRADGRRHPPPRRLRRAARGGAHGRRVPLPRRRPGRGLTPWLRAAATRSPAAPPRL</sequence>
<reference evidence="2" key="1">
    <citation type="submission" date="2020-02" db="EMBL/GenBank/DDBJ databases">
        <authorList>
            <person name="Meier V. D."/>
        </authorList>
    </citation>
    <scope>NUCLEOTIDE SEQUENCE</scope>
    <source>
        <strain evidence="2">AVDCRST_MAG06</strain>
    </source>
</reference>
<feature type="non-terminal residue" evidence="2">
    <location>
        <position position="283"/>
    </location>
</feature>
<feature type="region of interest" description="Disordered" evidence="1">
    <location>
        <begin position="1"/>
        <end position="283"/>
    </location>
</feature>
<accession>A0A6J4PHJ4</accession>
<evidence type="ECO:0000256" key="1">
    <source>
        <dbReference type="SAM" id="MobiDB-lite"/>
    </source>
</evidence>
<dbReference type="GO" id="GO:0016787">
    <property type="term" value="F:hydrolase activity"/>
    <property type="evidence" value="ECO:0007669"/>
    <property type="project" value="UniProtKB-KW"/>
</dbReference>
<feature type="compositionally biased region" description="Basic residues" evidence="1">
    <location>
        <begin position="17"/>
        <end position="26"/>
    </location>
</feature>
<feature type="non-terminal residue" evidence="2">
    <location>
        <position position="1"/>
    </location>
</feature>
<name>A0A6J4PHJ4_9ACTN</name>
<protein>
    <submittedName>
        <fullName evidence="2">MBL-fold metallo-hydrolase superfamily</fullName>
    </submittedName>
</protein>